<sequence>MPWSLTVGHVYGTAVRIHVTFLLFLVWIWAAYYRQGGSGAAWEGVAFVALLFLCVLLHEFGHIVAARRYGVKTPEVTLWPFGGIARLERIPEKPSEELVVAIAGPLVNVVIAAVLLLFLGGHVGMEHIENIENPQVSLVAKLAAANIFLVVFNLIPAFPMDGGRVLRALLAMTMGHAQATQTAASIGQALAIGLGFLGIFGNPMLIVIAIFVFLAASGEAGSVQMKQAAQGLLVQDAMITQFETLGPQASVGDAAEALIRTTQKEFPVVDGAGHLRGVLTRDAMIHALQKSGPASSVIEAMQGEVPTVPVRSPLDAALRLLTEKRAPVVGVLDAAGRLVGLLSPENVGEMMMLRAARPDARFGPWARRSTPGPTGPGIGS</sequence>
<dbReference type="Pfam" id="PF02163">
    <property type="entry name" value="Peptidase_M50"/>
    <property type="match status" value="1"/>
</dbReference>
<evidence type="ECO:0000313" key="20">
    <source>
        <dbReference type="Proteomes" id="UP001151088"/>
    </source>
</evidence>
<dbReference type="SUPFAM" id="SSF54631">
    <property type="entry name" value="CBS-domain pair"/>
    <property type="match status" value="1"/>
</dbReference>
<comment type="caution">
    <text evidence="19">The sequence shown here is derived from an EMBL/GenBank/DDBJ whole genome shotgun (WGS) entry which is preliminary data.</text>
</comment>
<keyword evidence="8 14" id="KW-0378">Hydrolase</keyword>
<gene>
    <name evidence="19" type="ORF">NVS89_16880</name>
</gene>
<reference evidence="19" key="1">
    <citation type="submission" date="2022-08" db="EMBL/GenBank/DDBJ databases">
        <authorList>
            <person name="Li F."/>
        </authorList>
    </citation>
    <scope>NUCLEOTIDE SEQUENCE</scope>
    <source>
        <strain evidence="19">MQZ15Z-1</strain>
    </source>
</reference>
<keyword evidence="10 14" id="KW-1133">Transmembrane helix</keyword>
<feature type="transmembrane region" description="Helical" evidence="14">
    <location>
        <begin position="12"/>
        <end position="33"/>
    </location>
</feature>
<dbReference type="GO" id="GO:0046872">
    <property type="term" value="F:metal ion binding"/>
    <property type="evidence" value="ECO:0007669"/>
    <property type="project" value="UniProtKB-UniRule"/>
</dbReference>
<dbReference type="PROSITE" id="PS51371">
    <property type="entry name" value="CBS"/>
    <property type="match status" value="2"/>
</dbReference>
<name>A0A9X2T6U3_9HYPH</name>
<evidence type="ECO:0000256" key="15">
    <source>
        <dbReference type="PIRSR" id="PIRSR006404-1"/>
    </source>
</evidence>
<feature type="domain" description="CBS" evidence="18">
    <location>
        <begin position="301"/>
        <end position="360"/>
    </location>
</feature>
<proteinExistence type="inferred from homology"/>
<feature type="transmembrane region" description="Helical" evidence="14">
    <location>
        <begin position="98"/>
        <end position="118"/>
    </location>
</feature>
<keyword evidence="13 14" id="KW-0472">Membrane</keyword>
<dbReference type="GO" id="GO:0006508">
    <property type="term" value="P:proteolysis"/>
    <property type="evidence" value="ECO:0007669"/>
    <property type="project" value="UniProtKB-KW"/>
</dbReference>
<dbReference type="Gene3D" id="3.10.580.10">
    <property type="entry name" value="CBS-domain"/>
    <property type="match status" value="2"/>
</dbReference>
<keyword evidence="5 14" id="KW-0812">Transmembrane</keyword>
<dbReference type="PANTHER" id="PTHR39188:SF3">
    <property type="entry name" value="STAGE IV SPORULATION PROTEIN FB"/>
    <property type="match status" value="1"/>
</dbReference>
<evidence type="ECO:0000256" key="4">
    <source>
        <dbReference type="ARBA" id="ARBA00022670"/>
    </source>
</evidence>
<feature type="active site" evidence="15">
    <location>
        <position position="59"/>
    </location>
</feature>
<dbReference type="Proteomes" id="UP001151088">
    <property type="component" value="Unassembled WGS sequence"/>
</dbReference>
<feature type="binding site" evidence="16">
    <location>
        <position position="161"/>
    </location>
    <ligand>
        <name>Zn(2+)</name>
        <dbReference type="ChEBI" id="CHEBI:29105"/>
        <note>catalytic</note>
    </ligand>
</feature>
<evidence type="ECO:0000256" key="12">
    <source>
        <dbReference type="ARBA" id="ARBA00023122"/>
    </source>
</evidence>
<keyword evidence="3 14" id="KW-1003">Cell membrane</keyword>
<keyword evidence="20" id="KW-1185">Reference proteome</keyword>
<evidence type="ECO:0000256" key="11">
    <source>
        <dbReference type="ARBA" id="ARBA00023049"/>
    </source>
</evidence>
<evidence type="ECO:0000256" key="2">
    <source>
        <dbReference type="ARBA" id="ARBA00007931"/>
    </source>
</evidence>
<dbReference type="InterPro" id="IPR008915">
    <property type="entry name" value="Peptidase_M50"/>
</dbReference>
<dbReference type="PIRSF" id="PIRSF006404">
    <property type="entry name" value="UCP006404_Pept_M50_CBS"/>
    <property type="match status" value="1"/>
</dbReference>
<evidence type="ECO:0000256" key="13">
    <source>
        <dbReference type="ARBA" id="ARBA00023136"/>
    </source>
</evidence>
<feature type="transmembrane region" description="Helical" evidence="14">
    <location>
        <begin position="138"/>
        <end position="158"/>
    </location>
</feature>
<evidence type="ECO:0000256" key="10">
    <source>
        <dbReference type="ARBA" id="ARBA00022989"/>
    </source>
</evidence>
<evidence type="ECO:0000256" key="6">
    <source>
        <dbReference type="ARBA" id="ARBA00022723"/>
    </source>
</evidence>
<comment type="subcellular location">
    <subcellularLocation>
        <location evidence="1 14">Cell membrane</location>
        <topology evidence="1 14">Multi-pass membrane protein</topology>
    </subcellularLocation>
</comment>
<feature type="binding site" evidence="16">
    <location>
        <position position="62"/>
    </location>
    <ligand>
        <name>Zn(2+)</name>
        <dbReference type="ChEBI" id="CHEBI:29105"/>
        <note>catalytic</note>
    </ligand>
</feature>
<feature type="transmembrane region" description="Helical" evidence="14">
    <location>
        <begin position="190"/>
        <end position="216"/>
    </location>
</feature>
<feature type="binding site" evidence="16">
    <location>
        <position position="58"/>
    </location>
    <ligand>
        <name>Zn(2+)</name>
        <dbReference type="ChEBI" id="CHEBI:29105"/>
        <note>catalytic</note>
    </ligand>
</feature>
<keyword evidence="6 14" id="KW-0479">Metal-binding</keyword>
<evidence type="ECO:0000259" key="18">
    <source>
        <dbReference type="PROSITE" id="PS51371"/>
    </source>
</evidence>
<evidence type="ECO:0000256" key="14">
    <source>
        <dbReference type="PIRNR" id="PIRNR006404"/>
    </source>
</evidence>
<keyword evidence="11 14" id="KW-0482">Metalloprotease</keyword>
<dbReference type="GO" id="GO:0008237">
    <property type="term" value="F:metallopeptidase activity"/>
    <property type="evidence" value="ECO:0007669"/>
    <property type="project" value="UniProtKB-UniRule"/>
</dbReference>
<dbReference type="InterPro" id="IPR016483">
    <property type="entry name" value="UCP006404_Pept_M50_CBS"/>
</dbReference>
<dbReference type="CDD" id="cd06164">
    <property type="entry name" value="S2P-M50_SpoIVFB_CBS"/>
    <property type="match status" value="1"/>
</dbReference>
<dbReference type="InterPro" id="IPR000644">
    <property type="entry name" value="CBS_dom"/>
</dbReference>
<evidence type="ECO:0000256" key="8">
    <source>
        <dbReference type="ARBA" id="ARBA00022801"/>
    </source>
</evidence>
<dbReference type="GO" id="GO:0005886">
    <property type="term" value="C:plasma membrane"/>
    <property type="evidence" value="ECO:0007669"/>
    <property type="project" value="UniProtKB-SubCell"/>
</dbReference>
<dbReference type="InterPro" id="IPR046342">
    <property type="entry name" value="CBS_dom_sf"/>
</dbReference>
<dbReference type="Pfam" id="PF00571">
    <property type="entry name" value="CBS"/>
    <property type="match status" value="2"/>
</dbReference>
<organism evidence="19 20">
    <name type="scientific">Ancylobacter mangrovi</name>
    <dbReference type="NCBI Taxonomy" id="2972472"/>
    <lineage>
        <taxon>Bacteria</taxon>
        <taxon>Pseudomonadati</taxon>
        <taxon>Pseudomonadota</taxon>
        <taxon>Alphaproteobacteria</taxon>
        <taxon>Hyphomicrobiales</taxon>
        <taxon>Xanthobacteraceae</taxon>
        <taxon>Ancylobacter</taxon>
    </lineage>
</organism>
<comment type="similarity">
    <text evidence="2 14">Belongs to the peptidase M50B family.</text>
</comment>
<dbReference type="RefSeq" id="WP_258733940.1">
    <property type="nucleotide sequence ID" value="NZ_JANTHZ010000008.1"/>
</dbReference>
<dbReference type="SMART" id="SM00116">
    <property type="entry name" value="CBS"/>
    <property type="match status" value="2"/>
</dbReference>
<keyword evidence="7" id="KW-0677">Repeat</keyword>
<evidence type="ECO:0000256" key="1">
    <source>
        <dbReference type="ARBA" id="ARBA00004651"/>
    </source>
</evidence>
<evidence type="ECO:0000256" key="7">
    <source>
        <dbReference type="ARBA" id="ARBA00022737"/>
    </source>
</evidence>
<protein>
    <recommendedName>
        <fullName evidence="14">Zinc metalloprotease</fullName>
    </recommendedName>
</protein>
<keyword evidence="12 17" id="KW-0129">CBS domain</keyword>
<evidence type="ECO:0000256" key="9">
    <source>
        <dbReference type="ARBA" id="ARBA00022833"/>
    </source>
</evidence>
<keyword evidence="9 14" id="KW-0862">Zinc</keyword>
<evidence type="ECO:0000256" key="16">
    <source>
        <dbReference type="PIRSR" id="PIRSR006404-2"/>
    </source>
</evidence>
<accession>A0A9X2T6U3</accession>
<evidence type="ECO:0000256" key="5">
    <source>
        <dbReference type="ARBA" id="ARBA00022692"/>
    </source>
</evidence>
<feature type="transmembrane region" description="Helical" evidence="14">
    <location>
        <begin position="39"/>
        <end position="58"/>
    </location>
</feature>
<evidence type="ECO:0000256" key="17">
    <source>
        <dbReference type="PROSITE-ProRule" id="PRU00703"/>
    </source>
</evidence>
<feature type="domain" description="CBS" evidence="18">
    <location>
        <begin position="238"/>
        <end position="295"/>
    </location>
</feature>
<comment type="cofactor">
    <cofactor evidence="14 16">
        <name>Zn(2+)</name>
        <dbReference type="ChEBI" id="CHEBI:29105"/>
    </cofactor>
    <text evidence="14 16">Binds 1 zinc ion per subunit.</text>
</comment>
<evidence type="ECO:0000313" key="19">
    <source>
        <dbReference type="EMBL" id="MCS0496779.1"/>
    </source>
</evidence>
<keyword evidence="4 14" id="KW-0645">Protease</keyword>
<dbReference type="EMBL" id="JANTHZ010000008">
    <property type="protein sequence ID" value="MCS0496779.1"/>
    <property type="molecule type" value="Genomic_DNA"/>
</dbReference>
<evidence type="ECO:0000256" key="3">
    <source>
        <dbReference type="ARBA" id="ARBA00022475"/>
    </source>
</evidence>
<dbReference type="AlphaFoldDB" id="A0A9X2T6U3"/>
<dbReference type="PANTHER" id="PTHR39188">
    <property type="entry name" value="MEMBRANE-ASSOCIATED ZINC METALLOPROTEASE M50B"/>
    <property type="match status" value="1"/>
</dbReference>